<sequence length="325" mass="37502">MAYIKMKIGEFIGQKTYQILLSRGYTMSQAQKLCDKGRLIDKNGVTLDKNSTVNGELFFIDYECKPVGLEPIFESDEFGVFDKPSGVLTHPNGRNCNYSLCDEIWSLWGKNASVAHRLDKETSGIIVVGKSIETTKKLKAMFESRCIFKSYLALVSGKVQESKFKRFIAANYMDFVDKFSFINDENWLVIDRAMDITRDYDDIKIRMQICDNGKRAITLFRPIEFDEKINATLVECIPLTGRQHQLRLHLFYVKHKILGDPIYGLERRDIERILDGKMSKNERIQKSGANRLMLHSNRLKFNYNGTEFDISSKMKFGLSPFAQMD</sequence>
<proteinExistence type="inferred from homology"/>
<evidence type="ECO:0000313" key="7">
    <source>
        <dbReference type="Proteomes" id="UP000194309"/>
    </source>
</evidence>
<evidence type="ECO:0000256" key="4">
    <source>
        <dbReference type="ARBA" id="ARBA00031870"/>
    </source>
</evidence>
<dbReference type="EMBL" id="CP018788">
    <property type="protein sequence ID" value="ARQ99853.1"/>
    <property type="molecule type" value="Genomic_DNA"/>
</dbReference>
<accession>A0A381DBJ2</accession>
<evidence type="ECO:0000256" key="2">
    <source>
        <dbReference type="ARBA" id="ARBA00010876"/>
    </source>
</evidence>
<evidence type="ECO:0000256" key="1">
    <source>
        <dbReference type="ARBA" id="ARBA00000073"/>
    </source>
</evidence>
<dbReference type="GO" id="GO:0003723">
    <property type="term" value="F:RNA binding"/>
    <property type="evidence" value="ECO:0007669"/>
    <property type="project" value="InterPro"/>
</dbReference>
<dbReference type="GO" id="GO:0000455">
    <property type="term" value="P:enzyme-directed rRNA pseudouridine synthesis"/>
    <property type="evidence" value="ECO:0007669"/>
    <property type="project" value="TreeGrafter"/>
</dbReference>
<dbReference type="KEGG" id="cdev:CIGN_1618"/>
<accession>A0A1X9SU95</accession>
<dbReference type="InterPro" id="IPR006224">
    <property type="entry name" value="PsdUridine_synth_RluA-like_CS"/>
</dbReference>
<dbReference type="Proteomes" id="UP000194309">
    <property type="component" value="Chromosome"/>
</dbReference>
<evidence type="ECO:0000256" key="5">
    <source>
        <dbReference type="ARBA" id="ARBA00033164"/>
    </source>
</evidence>
<keyword evidence="7" id="KW-1185">Reference proteome</keyword>
<dbReference type="Gene3D" id="3.30.2350.10">
    <property type="entry name" value="Pseudouridine synthase"/>
    <property type="match status" value="1"/>
</dbReference>
<organism evidence="6 7">
    <name type="scientific">Campylobacter devanensis</name>
    <dbReference type="NCBI Taxonomy" id="3161138"/>
    <lineage>
        <taxon>Bacteria</taxon>
        <taxon>Pseudomonadati</taxon>
        <taxon>Campylobacterota</taxon>
        <taxon>Epsilonproteobacteria</taxon>
        <taxon>Campylobacterales</taxon>
        <taxon>Campylobacteraceae</taxon>
        <taxon>Campylobacter</taxon>
    </lineage>
</organism>
<dbReference type="AlphaFoldDB" id="A0A1X9SU95"/>
<dbReference type="InterPro" id="IPR050188">
    <property type="entry name" value="RluA_PseudoU_synthase"/>
</dbReference>
<evidence type="ECO:0000313" key="6">
    <source>
        <dbReference type="EMBL" id="ARQ99853.1"/>
    </source>
</evidence>
<dbReference type="InterPro" id="IPR020103">
    <property type="entry name" value="PsdUridine_synth_cat_dom_sf"/>
</dbReference>
<dbReference type="Pfam" id="PF00849">
    <property type="entry name" value="PseudoU_synth_2"/>
    <property type="match status" value="1"/>
</dbReference>
<dbReference type="GO" id="GO:0140098">
    <property type="term" value="F:catalytic activity, acting on RNA"/>
    <property type="evidence" value="ECO:0007669"/>
    <property type="project" value="UniProtKB-ARBA"/>
</dbReference>
<dbReference type="GO" id="GO:0009982">
    <property type="term" value="F:pseudouridine synthase activity"/>
    <property type="evidence" value="ECO:0007669"/>
    <property type="project" value="InterPro"/>
</dbReference>
<comment type="catalytic activity">
    <reaction evidence="1">
        <text>a uridine in RNA = a pseudouridine in RNA</text>
        <dbReference type="Rhea" id="RHEA:48348"/>
        <dbReference type="Rhea" id="RHEA-COMP:12068"/>
        <dbReference type="Rhea" id="RHEA-COMP:12069"/>
        <dbReference type="ChEBI" id="CHEBI:65314"/>
        <dbReference type="ChEBI" id="CHEBI:65315"/>
    </reaction>
</comment>
<dbReference type="STRING" id="1660064.CIGN_1618"/>
<dbReference type="PANTHER" id="PTHR21600">
    <property type="entry name" value="MITOCHONDRIAL RNA PSEUDOURIDINE SYNTHASE"/>
    <property type="match status" value="1"/>
</dbReference>
<name>A0A1X9SU95_9BACT</name>
<evidence type="ECO:0000256" key="3">
    <source>
        <dbReference type="ARBA" id="ARBA00023235"/>
    </source>
</evidence>
<dbReference type="SUPFAM" id="SSF55120">
    <property type="entry name" value="Pseudouridine synthase"/>
    <property type="match status" value="1"/>
</dbReference>
<dbReference type="PANTHER" id="PTHR21600:SF44">
    <property type="entry name" value="RIBOSOMAL LARGE SUBUNIT PSEUDOURIDINE SYNTHASE D"/>
    <property type="match status" value="1"/>
</dbReference>
<dbReference type="PROSITE" id="PS01129">
    <property type="entry name" value="PSI_RLU"/>
    <property type="match status" value="1"/>
</dbReference>
<protein>
    <recommendedName>
        <fullName evidence="4">RNA pseudouridylate synthase</fullName>
    </recommendedName>
    <alternativeName>
        <fullName evidence="5">RNA-uridine isomerase</fullName>
    </alternativeName>
</protein>
<comment type="similarity">
    <text evidence="2">Belongs to the pseudouridine synthase RluA family.</text>
</comment>
<reference evidence="6 7" key="1">
    <citation type="journal article" date="2017" name="Genome Biol. Evol.">
        <title>Comparative Genomic Analysis Identifies a Campylobacter Clade Deficient in Selenium Metabolism.</title>
        <authorList>
            <person name="Miller W.G."/>
            <person name="Yee E."/>
            <person name="Lopes B.S."/>
            <person name="Chapman M.H."/>
            <person name="Huynh S."/>
            <person name="Bono J.L."/>
            <person name="Parker C.T."/>
            <person name="Strachan N.J.C."/>
            <person name="Forbes K.J."/>
        </authorList>
    </citation>
    <scope>NUCLEOTIDE SEQUENCE [LARGE SCALE GENOMIC DNA]</scope>
    <source>
        <strain evidence="6 7">NCTC 13003</strain>
    </source>
</reference>
<gene>
    <name evidence="6" type="ORF">CIGN_1618</name>
</gene>
<keyword evidence="3 6" id="KW-0413">Isomerase</keyword>
<dbReference type="InterPro" id="IPR006145">
    <property type="entry name" value="PsdUridine_synth_RsuA/RluA"/>
</dbReference>
<dbReference type="OrthoDB" id="128480at2"/>
<dbReference type="CDD" id="cd02869">
    <property type="entry name" value="PseudoU_synth_RluA_like"/>
    <property type="match status" value="1"/>
</dbReference>